<evidence type="ECO:0000259" key="4">
    <source>
        <dbReference type="PROSITE" id="PS50923"/>
    </source>
</evidence>
<evidence type="ECO:0000313" key="7">
    <source>
        <dbReference type="Proteomes" id="UP000759131"/>
    </source>
</evidence>
<gene>
    <name evidence="6" type="ORF">OSB1V03_LOCUS9004</name>
</gene>
<dbReference type="PROSITE" id="PS50923">
    <property type="entry name" value="SUSHI"/>
    <property type="match status" value="1"/>
</dbReference>
<protein>
    <recommendedName>
        <fullName evidence="8">Sushi domain-containing protein</fullName>
    </recommendedName>
</protein>
<dbReference type="CDD" id="cd00033">
    <property type="entry name" value="CCP"/>
    <property type="match status" value="1"/>
</dbReference>
<name>A0A7R9KUQ1_9ACAR</name>
<dbReference type="SUPFAM" id="SSF57535">
    <property type="entry name" value="Complement control module/SCR domain"/>
    <property type="match status" value="1"/>
</dbReference>
<evidence type="ECO:0008006" key="8">
    <source>
        <dbReference type="Google" id="ProtNLM"/>
    </source>
</evidence>
<dbReference type="InterPro" id="IPR051495">
    <property type="entry name" value="Epithelial_Barrier/Signaling"/>
</dbReference>
<dbReference type="Pfam" id="PF00084">
    <property type="entry name" value="Sushi"/>
    <property type="match status" value="1"/>
</dbReference>
<feature type="domain" description="VWFD" evidence="5">
    <location>
        <begin position="1"/>
        <end position="52"/>
    </location>
</feature>
<feature type="domain" description="Sushi" evidence="4">
    <location>
        <begin position="143"/>
        <end position="201"/>
    </location>
</feature>
<dbReference type="EMBL" id="CAJPIZ010005863">
    <property type="protein sequence ID" value="CAG2109013.1"/>
    <property type="molecule type" value="Genomic_DNA"/>
</dbReference>
<evidence type="ECO:0000256" key="3">
    <source>
        <dbReference type="SAM" id="Phobius"/>
    </source>
</evidence>
<dbReference type="PROSITE" id="PS51233">
    <property type="entry name" value="VWFD"/>
    <property type="match status" value="1"/>
</dbReference>
<organism evidence="6">
    <name type="scientific">Medioppia subpectinata</name>
    <dbReference type="NCBI Taxonomy" id="1979941"/>
    <lineage>
        <taxon>Eukaryota</taxon>
        <taxon>Metazoa</taxon>
        <taxon>Ecdysozoa</taxon>
        <taxon>Arthropoda</taxon>
        <taxon>Chelicerata</taxon>
        <taxon>Arachnida</taxon>
        <taxon>Acari</taxon>
        <taxon>Acariformes</taxon>
        <taxon>Sarcoptiformes</taxon>
        <taxon>Oribatida</taxon>
        <taxon>Brachypylina</taxon>
        <taxon>Oppioidea</taxon>
        <taxon>Oppiidae</taxon>
        <taxon>Medioppia</taxon>
    </lineage>
</organism>
<reference evidence="6" key="1">
    <citation type="submission" date="2020-11" db="EMBL/GenBank/DDBJ databases">
        <authorList>
            <person name="Tran Van P."/>
        </authorList>
    </citation>
    <scope>NUCLEOTIDE SEQUENCE</scope>
</reference>
<dbReference type="InterPro" id="IPR000436">
    <property type="entry name" value="Sushi_SCR_CCP_dom"/>
</dbReference>
<evidence type="ECO:0000313" key="6">
    <source>
        <dbReference type="EMBL" id="CAD7628583.1"/>
    </source>
</evidence>
<keyword evidence="1" id="KW-1015">Disulfide bond</keyword>
<feature type="transmembrane region" description="Helical" evidence="3">
    <location>
        <begin position="209"/>
        <end position="233"/>
    </location>
</feature>
<dbReference type="SMART" id="SM00032">
    <property type="entry name" value="CCP"/>
    <property type="match status" value="1"/>
</dbReference>
<dbReference type="EMBL" id="OC860438">
    <property type="protein sequence ID" value="CAD7628583.1"/>
    <property type="molecule type" value="Genomic_DNA"/>
</dbReference>
<keyword evidence="3" id="KW-0812">Transmembrane</keyword>
<dbReference type="Gene3D" id="2.10.70.10">
    <property type="entry name" value="Complement Module, domain 1"/>
    <property type="match status" value="1"/>
</dbReference>
<dbReference type="InterPro" id="IPR001846">
    <property type="entry name" value="VWF_type-D"/>
</dbReference>
<dbReference type="PANTHER" id="PTHR13802">
    <property type="entry name" value="MUCIN 4-RELATED"/>
    <property type="match status" value="1"/>
</dbReference>
<dbReference type="PANTHER" id="PTHR13802:SF52">
    <property type="entry name" value="MUCIN-4"/>
    <property type="match status" value="1"/>
</dbReference>
<evidence type="ECO:0000256" key="1">
    <source>
        <dbReference type="ARBA" id="ARBA00023157"/>
    </source>
</evidence>
<keyword evidence="2" id="KW-0768">Sushi</keyword>
<keyword evidence="3" id="KW-1133">Transmembrane helix</keyword>
<feature type="non-terminal residue" evidence="6">
    <location>
        <position position="284"/>
    </location>
</feature>
<dbReference type="GO" id="GO:0016020">
    <property type="term" value="C:membrane"/>
    <property type="evidence" value="ECO:0007669"/>
    <property type="project" value="UniProtKB-SubCell"/>
</dbReference>
<dbReference type="Proteomes" id="UP000759131">
    <property type="component" value="Unassembled WGS sequence"/>
</dbReference>
<keyword evidence="3" id="KW-0472">Membrane</keyword>
<evidence type="ECO:0000256" key="2">
    <source>
        <dbReference type="PROSITE-ProRule" id="PRU00302"/>
    </source>
</evidence>
<proteinExistence type="predicted"/>
<keyword evidence="7" id="KW-1185">Reference proteome</keyword>
<dbReference type="InterPro" id="IPR035976">
    <property type="entry name" value="Sushi/SCR/CCP_sf"/>
</dbReference>
<accession>A0A7R9KUQ1</accession>
<dbReference type="OrthoDB" id="6051552at2759"/>
<dbReference type="AlphaFoldDB" id="A0A7R9KUQ1"/>
<comment type="caution">
    <text evidence="2">Lacks conserved residue(s) required for the propagation of feature annotation.</text>
</comment>
<sequence>QNGTGGLLGLYSRDARDDFTLPTGQQISLQSTQEDIHMRFGKAWRVQDRVSVSDVTQVASLFHHDAIPFAFYDDPNFLPEFGLPPRLPDWAEHLRPEMESVCADSIPCQYDYVMTFDKEYAKVTKQHEAYALFLANEAARRYPRCPALPKPLNGRKSENRYWPGTIVRFSCDDGYRLVGYEARRCREDGLWSWGVDPECISDLKYTGRIAGIGVGIILPIIIVIILVIGCFIYSRRNTKEHYTGEPGIQQPFMEYSNAKQANESMPGGGKAIKEIETSAREAEC</sequence>
<evidence type="ECO:0000259" key="5">
    <source>
        <dbReference type="PROSITE" id="PS51233"/>
    </source>
</evidence>